<sequence>TPSATVALSLKRGRRALLRTPLGEYEILRTLGQGSYGKVKLVRNALTQEQMAVKIIKRYPKHKHRKEHPESKRARTLDQRVVREANLSRLLGEHHRHIIQLRDFRVTDTHFYLFYEYVDGITMSDRIGRNGLSETKARQYFKQ</sequence>
<feature type="domain" description="Protein kinase" evidence="4">
    <location>
        <begin position="25"/>
        <end position="143"/>
    </location>
</feature>
<keyword evidence="5" id="KW-0808">Transferase</keyword>
<keyword evidence="2 3" id="KW-0067">ATP-binding</keyword>
<dbReference type="SMART" id="SM00220">
    <property type="entry name" value="S_TKc"/>
    <property type="match status" value="1"/>
</dbReference>
<evidence type="ECO:0000313" key="5">
    <source>
        <dbReference type="EMBL" id="RKP36341.1"/>
    </source>
</evidence>
<accession>A0A4P9ZU15</accession>
<gene>
    <name evidence="5" type="ORF">BJ085DRAFT_5869</name>
</gene>
<dbReference type="STRING" id="215637.A0A4P9ZU15"/>
<dbReference type="Gene3D" id="1.10.510.10">
    <property type="entry name" value="Transferase(Phosphotransferase) domain 1"/>
    <property type="match status" value="1"/>
</dbReference>
<keyword evidence="5" id="KW-0418">Kinase</keyword>
<evidence type="ECO:0000256" key="3">
    <source>
        <dbReference type="PROSITE-ProRule" id="PRU10141"/>
    </source>
</evidence>
<dbReference type="InterPro" id="IPR011009">
    <property type="entry name" value="Kinase-like_dom_sf"/>
</dbReference>
<dbReference type="Proteomes" id="UP000268162">
    <property type="component" value="Unassembled WGS sequence"/>
</dbReference>
<dbReference type="GO" id="GO:0004674">
    <property type="term" value="F:protein serine/threonine kinase activity"/>
    <property type="evidence" value="ECO:0007669"/>
    <property type="project" value="TreeGrafter"/>
</dbReference>
<evidence type="ECO:0000259" key="4">
    <source>
        <dbReference type="PROSITE" id="PS50011"/>
    </source>
</evidence>
<organism evidence="5 6">
    <name type="scientific">Dimargaris cristalligena</name>
    <dbReference type="NCBI Taxonomy" id="215637"/>
    <lineage>
        <taxon>Eukaryota</taxon>
        <taxon>Fungi</taxon>
        <taxon>Fungi incertae sedis</taxon>
        <taxon>Zoopagomycota</taxon>
        <taxon>Kickxellomycotina</taxon>
        <taxon>Dimargaritomycetes</taxon>
        <taxon>Dimargaritales</taxon>
        <taxon>Dimargaritaceae</taxon>
        <taxon>Dimargaris</taxon>
    </lineage>
</organism>
<proteinExistence type="predicted"/>
<protein>
    <submittedName>
        <fullName evidence="5">Kinase-like domain-containing protein</fullName>
    </submittedName>
</protein>
<keyword evidence="1 3" id="KW-0547">Nucleotide-binding</keyword>
<dbReference type="GO" id="GO:0005524">
    <property type="term" value="F:ATP binding"/>
    <property type="evidence" value="ECO:0007669"/>
    <property type="project" value="UniProtKB-UniRule"/>
</dbReference>
<dbReference type="PANTHER" id="PTHR24346:SF92">
    <property type="entry name" value="SNF1-RELATED PROTEIN KINASE 2.6"/>
    <property type="match status" value="1"/>
</dbReference>
<dbReference type="PANTHER" id="PTHR24346">
    <property type="entry name" value="MAP/MICROTUBULE AFFINITY-REGULATING KINASE"/>
    <property type="match status" value="1"/>
</dbReference>
<dbReference type="PROSITE" id="PS50011">
    <property type="entry name" value="PROTEIN_KINASE_DOM"/>
    <property type="match status" value="1"/>
</dbReference>
<evidence type="ECO:0000256" key="2">
    <source>
        <dbReference type="ARBA" id="ARBA00022840"/>
    </source>
</evidence>
<dbReference type="SUPFAM" id="SSF56112">
    <property type="entry name" value="Protein kinase-like (PK-like)"/>
    <property type="match status" value="1"/>
</dbReference>
<dbReference type="GO" id="GO:0005737">
    <property type="term" value="C:cytoplasm"/>
    <property type="evidence" value="ECO:0007669"/>
    <property type="project" value="TreeGrafter"/>
</dbReference>
<feature type="non-terminal residue" evidence="5">
    <location>
        <position position="1"/>
    </location>
</feature>
<keyword evidence="6" id="KW-1185">Reference proteome</keyword>
<feature type="binding site" evidence="3">
    <location>
        <position position="54"/>
    </location>
    <ligand>
        <name>ATP</name>
        <dbReference type="ChEBI" id="CHEBI:30616"/>
    </ligand>
</feature>
<dbReference type="EMBL" id="ML002671">
    <property type="protein sequence ID" value="RKP36341.1"/>
    <property type="molecule type" value="Genomic_DNA"/>
</dbReference>
<dbReference type="GO" id="GO:0035556">
    <property type="term" value="P:intracellular signal transduction"/>
    <property type="evidence" value="ECO:0007669"/>
    <property type="project" value="TreeGrafter"/>
</dbReference>
<dbReference type="InterPro" id="IPR017441">
    <property type="entry name" value="Protein_kinase_ATP_BS"/>
</dbReference>
<dbReference type="PROSITE" id="PS00107">
    <property type="entry name" value="PROTEIN_KINASE_ATP"/>
    <property type="match status" value="1"/>
</dbReference>
<dbReference type="Pfam" id="PF00069">
    <property type="entry name" value="Pkinase"/>
    <property type="match status" value="1"/>
</dbReference>
<evidence type="ECO:0000313" key="6">
    <source>
        <dbReference type="Proteomes" id="UP000268162"/>
    </source>
</evidence>
<evidence type="ECO:0000256" key="1">
    <source>
        <dbReference type="ARBA" id="ARBA00022741"/>
    </source>
</evidence>
<name>A0A4P9ZU15_9FUNG</name>
<dbReference type="AlphaFoldDB" id="A0A4P9ZU15"/>
<dbReference type="InterPro" id="IPR000719">
    <property type="entry name" value="Prot_kinase_dom"/>
</dbReference>
<reference evidence="6" key="1">
    <citation type="journal article" date="2018" name="Nat. Microbiol.">
        <title>Leveraging single-cell genomics to expand the fungal tree of life.</title>
        <authorList>
            <person name="Ahrendt S.R."/>
            <person name="Quandt C.A."/>
            <person name="Ciobanu D."/>
            <person name="Clum A."/>
            <person name="Salamov A."/>
            <person name="Andreopoulos B."/>
            <person name="Cheng J.F."/>
            <person name="Woyke T."/>
            <person name="Pelin A."/>
            <person name="Henrissat B."/>
            <person name="Reynolds N.K."/>
            <person name="Benny G.L."/>
            <person name="Smith M.E."/>
            <person name="James T.Y."/>
            <person name="Grigoriev I.V."/>
        </authorList>
    </citation>
    <scope>NUCLEOTIDE SEQUENCE [LARGE SCALE GENOMIC DNA]</scope>
    <source>
        <strain evidence="6">RSA 468</strain>
    </source>
</reference>
<feature type="non-terminal residue" evidence="5">
    <location>
        <position position="143"/>
    </location>
</feature>